<accession>A0AAT9G7F0</accession>
<evidence type="ECO:0000256" key="1">
    <source>
        <dbReference type="ARBA" id="ARBA00010529"/>
    </source>
</evidence>
<dbReference type="SMART" id="SM00411">
    <property type="entry name" value="BHL"/>
    <property type="match status" value="1"/>
</dbReference>
<proteinExistence type="inferred from homology"/>
<dbReference type="AlphaFoldDB" id="A0AAT9G7F0"/>
<dbReference type="SUPFAM" id="SSF47729">
    <property type="entry name" value="IHF-like DNA-binding proteins"/>
    <property type="match status" value="1"/>
</dbReference>
<gene>
    <name evidence="5" type="ORF">DMENIID0002_03520</name>
</gene>
<dbReference type="PANTHER" id="PTHR33175:SF2">
    <property type="entry name" value="INTEGRATION HOST FACTOR SUBUNIT ALPHA"/>
    <property type="match status" value="1"/>
</dbReference>
<dbReference type="GO" id="GO:0005829">
    <property type="term" value="C:cytosol"/>
    <property type="evidence" value="ECO:0007669"/>
    <property type="project" value="TreeGrafter"/>
</dbReference>
<organism evidence="5">
    <name type="scientific">Candidatus Tisiphia endosymbiont of Sergentomyia squamirostris</name>
    <dbReference type="NCBI Taxonomy" id="3113639"/>
    <lineage>
        <taxon>Bacteria</taxon>
        <taxon>Pseudomonadati</taxon>
        <taxon>Pseudomonadota</taxon>
        <taxon>Alphaproteobacteria</taxon>
        <taxon>Rickettsiales</taxon>
        <taxon>Rickettsiaceae</taxon>
        <taxon>Rickettsieae</taxon>
        <taxon>Candidatus Tisiphia</taxon>
    </lineage>
</organism>
<dbReference type="Gene3D" id="4.10.520.10">
    <property type="entry name" value="IHF-like DNA-binding proteins"/>
    <property type="match status" value="1"/>
</dbReference>
<evidence type="ECO:0000313" key="5">
    <source>
        <dbReference type="EMBL" id="BFD45706.1"/>
    </source>
</evidence>
<dbReference type="InterPro" id="IPR010992">
    <property type="entry name" value="IHF-like_DNA-bd_dom_sf"/>
</dbReference>
<evidence type="ECO:0000256" key="4">
    <source>
        <dbReference type="RuleBase" id="RU003939"/>
    </source>
</evidence>
<reference evidence="5" key="1">
    <citation type="submission" date="2024-01" db="EMBL/GenBank/DDBJ databases">
        <title>Sequencing the genomes of a sandfly, Sergentomyia squamirostris, and its two endosymbionts.</title>
        <authorList>
            <person name="Itokawa K."/>
            <person name="Sanjoba C."/>
        </authorList>
    </citation>
    <scope>NUCLEOTIDE SEQUENCE</scope>
    <source>
        <strain evidence="5">RiSSQ</strain>
    </source>
</reference>
<dbReference type="GO" id="GO:0030527">
    <property type="term" value="F:structural constituent of chromatin"/>
    <property type="evidence" value="ECO:0007669"/>
    <property type="project" value="InterPro"/>
</dbReference>
<dbReference type="Pfam" id="PF00216">
    <property type="entry name" value="Bac_DNA_binding"/>
    <property type="match status" value="1"/>
</dbReference>
<sequence length="99" mass="11203">MVTTKTITREKIAHILKSKLGLSSIICEEIVDQIFKNIQQMASNQRLTLAGFGSFCTSTKKPRSGINFHTKEIVIIPKKEVMRFIPAKKLKLLINSPYV</sequence>
<dbReference type="PANTHER" id="PTHR33175">
    <property type="entry name" value="DNA-BINDING PROTEIN HU"/>
    <property type="match status" value="1"/>
</dbReference>
<dbReference type="GO" id="GO:0003677">
    <property type="term" value="F:DNA binding"/>
    <property type="evidence" value="ECO:0007669"/>
    <property type="project" value="UniProtKB-KW"/>
</dbReference>
<comment type="similarity">
    <text evidence="1 4">Belongs to the bacterial histone-like protein family.</text>
</comment>
<keyword evidence="2 5" id="KW-0238">DNA-binding</keyword>
<evidence type="ECO:0000256" key="2">
    <source>
        <dbReference type="ARBA" id="ARBA00023125"/>
    </source>
</evidence>
<dbReference type="InterPro" id="IPR000119">
    <property type="entry name" value="Hist_DNA-bd"/>
</dbReference>
<evidence type="ECO:0000256" key="3">
    <source>
        <dbReference type="ARBA" id="ARBA00040467"/>
    </source>
</evidence>
<protein>
    <recommendedName>
        <fullName evidence="3">Histone-like DNA-binding protein</fullName>
    </recommendedName>
</protein>
<name>A0AAT9G7F0_9RICK</name>
<dbReference type="EMBL" id="AP029170">
    <property type="protein sequence ID" value="BFD45706.1"/>
    <property type="molecule type" value="Genomic_DNA"/>
</dbReference>